<protein>
    <submittedName>
        <fullName evidence="1">39S ribosomal protein L22, mitochondrial</fullName>
    </submittedName>
</protein>
<accession>A0ACB8UZ82</accession>
<sequence>MAAAALACRPLARATAVAERWSAVRRHLLPICRRTFAAAPPLHAAEPLRPPPVKRGSLASGSIFADGEDFPKTSTEGRVPRRRAQPVPDTGDAASLNVPLVERDSQHLDRALNPFPNRRARWHRKMVIRSVRRRGRLTAKEQIMQSERESSSKSHFFKTSLKKLGPLARQIAGKNIDDAILQMRFSKKKAAKDVKAFLEHAKNEAIVSRGMGLGQLPIPSETSEQSDQSDASNKPDASTTPTSTPTNTVSPVHLRLKDGTRHTVADPTSIYISQAWVGRGPFGKELSHRGRGNIHILRPPHTSVSVVLKEEKTRIREWREREEKLIRQRRTKVWRQLPDRKVTMRNQFYAW</sequence>
<organism evidence="1">
    <name type="scientific">Ophidiomyces ophidiicola</name>
    <dbReference type="NCBI Taxonomy" id="1387563"/>
    <lineage>
        <taxon>Eukaryota</taxon>
        <taxon>Fungi</taxon>
        <taxon>Dikarya</taxon>
        <taxon>Ascomycota</taxon>
        <taxon>Pezizomycotina</taxon>
        <taxon>Eurotiomycetes</taxon>
        <taxon>Eurotiomycetidae</taxon>
        <taxon>Onygenales</taxon>
        <taxon>Onygenaceae</taxon>
        <taxon>Ophidiomyces</taxon>
    </lineage>
</organism>
<keyword evidence="1" id="KW-0687">Ribonucleoprotein</keyword>
<gene>
    <name evidence="1" type="primary">mrpl22</name>
    <name evidence="1" type="ORF">LOY88_002440</name>
</gene>
<proteinExistence type="predicted"/>
<evidence type="ECO:0000313" key="1">
    <source>
        <dbReference type="EMBL" id="KAI2388847.1"/>
    </source>
</evidence>
<name>A0ACB8UZ82_9EURO</name>
<comment type="caution">
    <text evidence="1">The sequence shown here is derived from an EMBL/GenBank/DDBJ whole genome shotgun (WGS) entry which is preliminary data.</text>
</comment>
<reference evidence="1" key="1">
    <citation type="journal article" date="2022" name="bioRxiv">
        <title>Population genetic analysis of Ophidiomyces ophidiicola, the causative agent of snake fungal disease, indicates recent introductions to the USA.</title>
        <authorList>
            <person name="Ladner J.T."/>
            <person name="Palmer J.M."/>
            <person name="Ettinger C.L."/>
            <person name="Stajich J.E."/>
            <person name="Farrell T.M."/>
            <person name="Glorioso B.M."/>
            <person name="Lawson B."/>
            <person name="Price S.J."/>
            <person name="Stengle A.G."/>
            <person name="Grear D.A."/>
            <person name="Lorch J.M."/>
        </authorList>
    </citation>
    <scope>NUCLEOTIDE SEQUENCE</scope>
    <source>
        <strain evidence="1">NWHC 24266-5</strain>
    </source>
</reference>
<dbReference type="EMBL" id="JALBCA010000028">
    <property type="protein sequence ID" value="KAI2388847.1"/>
    <property type="molecule type" value="Genomic_DNA"/>
</dbReference>
<keyword evidence="1" id="KW-0689">Ribosomal protein</keyword>